<proteinExistence type="predicted"/>
<dbReference type="STRING" id="519452.SAMN04488139_0916"/>
<keyword evidence="1" id="KW-0732">Signal</keyword>
<keyword evidence="3" id="KW-1185">Reference proteome</keyword>
<dbReference type="AlphaFoldDB" id="A0A432XLR4"/>
<dbReference type="OrthoDB" id="6238221at2"/>
<accession>A0A432XLR4</accession>
<dbReference type="RefSeq" id="WP_092838123.1">
    <property type="nucleotide sequence ID" value="NZ_FPCF01000001.1"/>
</dbReference>
<dbReference type="EMBL" id="PIPU01000001">
    <property type="protein sequence ID" value="RUO49636.1"/>
    <property type="molecule type" value="Genomic_DNA"/>
</dbReference>
<dbReference type="Proteomes" id="UP000286985">
    <property type="component" value="Unassembled WGS sequence"/>
</dbReference>
<evidence type="ECO:0000313" key="2">
    <source>
        <dbReference type="EMBL" id="RUO49636.1"/>
    </source>
</evidence>
<sequence length="105" mass="11523">MKHWLIAFSLFFISFSALANKCAFRISGGELIRCGMSKIEVMNHLGQPELTSTESLGVNDGFGHGGQTVESWSYVAVGDIGGEYYLTVRFAESKVIGIESEQVNR</sequence>
<evidence type="ECO:0000256" key="1">
    <source>
        <dbReference type="SAM" id="SignalP"/>
    </source>
</evidence>
<evidence type="ECO:0000313" key="3">
    <source>
        <dbReference type="Proteomes" id="UP000286985"/>
    </source>
</evidence>
<gene>
    <name evidence="2" type="ORF">CWE24_03895</name>
</gene>
<organism evidence="2 3">
    <name type="scientific">Pseudidiomarina donghaiensis</name>
    <dbReference type="NCBI Taxonomy" id="519452"/>
    <lineage>
        <taxon>Bacteria</taxon>
        <taxon>Pseudomonadati</taxon>
        <taxon>Pseudomonadota</taxon>
        <taxon>Gammaproteobacteria</taxon>
        <taxon>Alteromonadales</taxon>
        <taxon>Idiomarinaceae</taxon>
        <taxon>Pseudidiomarina</taxon>
    </lineage>
</organism>
<name>A0A432XLR4_9GAMM</name>
<reference evidence="3" key="1">
    <citation type="journal article" date="2018" name="Front. Microbiol.">
        <title>Genome-Based Analysis Reveals the Taxonomy and Diversity of the Family Idiomarinaceae.</title>
        <authorList>
            <person name="Liu Y."/>
            <person name="Lai Q."/>
            <person name="Shao Z."/>
        </authorList>
    </citation>
    <scope>NUCLEOTIDE SEQUENCE [LARGE SCALE GENOMIC DNA]</scope>
    <source>
        <strain evidence="3">908033</strain>
    </source>
</reference>
<comment type="caution">
    <text evidence="2">The sequence shown here is derived from an EMBL/GenBank/DDBJ whole genome shotgun (WGS) entry which is preliminary data.</text>
</comment>
<protein>
    <submittedName>
        <fullName evidence="2">DUF2845 domain-containing protein</fullName>
    </submittedName>
</protein>
<feature type="chain" id="PRO_5019453134" evidence="1">
    <location>
        <begin position="20"/>
        <end position="105"/>
    </location>
</feature>
<feature type="signal peptide" evidence="1">
    <location>
        <begin position="1"/>
        <end position="19"/>
    </location>
</feature>